<accession>A0ACC1WZH6</accession>
<dbReference type="EMBL" id="CM051405">
    <property type="protein sequence ID" value="KAJ4704497.1"/>
    <property type="molecule type" value="Genomic_DNA"/>
</dbReference>
<gene>
    <name evidence="1" type="ORF">OWV82_021399</name>
</gene>
<organism evidence="1 2">
    <name type="scientific">Melia azedarach</name>
    <name type="common">Chinaberry tree</name>
    <dbReference type="NCBI Taxonomy" id="155640"/>
    <lineage>
        <taxon>Eukaryota</taxon>
        <taxon>Viridiplantae</taxon>
        <taxon>Streptophyta</taxon>
        <taxon>Embryophyta</taxon>
        <taxon>Tracheophyta</taxon>
        <taxon>Spermatophyta</taxon>
        <taxon>Magnoliopsida</taxon>
        <taxon>eudicotyledons</taxon>
        <taxon>Gunneridae</taxon>
        <taxon>Pentapetalae</taxon>
        <taxon>rosids</taxon>
        <taxon>malvids</taxon>
        <taxon>Sapindales</taxon>
        <taxon>Meliaceae</taxon>
        <taxon>Melia</taxon>
    </lineage>
</organism>
<protein>
    <submittedName>
        <fullName evidence="1">At-rich interactive domain-containing protein 2</fullName>
    </submittedName>
</protein>
<sequence length="455" mass="51743">MEQIKRKDNAEMVVLRVRSSNNKGQQGRNKNLNQKASRPKIEQMGPKESLCGSAAGLNLLVWLKGLALDPFEPEASNVLVQKFQHQTLELREVWRSGTAKYPSRKRKLEQLLEEEKVTGASGLASKNTNYKNVKKLNCQKTVWNSCSSDSVLTFDSSVQWKQFSTDSKASDNTSNWDSLSKDVSSLVEVDELVNGSSLVNSENLIVQDQPLVESSDLISSSNSSSSEVKLQQAVRLLITQSDSESESESENLRRAVIPIGPKFQAELPEWMGPVNKGNLYGSDGDLETLKWLGTKIWPIEEVNPRSKMKKIGRGRPDSCSCVSPGSEDCIKCHMLSARHNLQSELGPAFLSWRFNEMGEVVSKTWTTKEQRMFESLAKNYLLSDRTNFWECAFKRFPSKCKRNILNYYYNVFIPRRMSQQTRSSLKEVVDSDEDQVDDDEDEGGDWRRCKYRYNR</sequence>
<comment type="caution">
    <text evidence="1">The sequence shown here is derived from an EMBL/GenBank/DDBJ whole genome shotgun (WGS) entry which is preliminary data.</text>
</comment>
<dbReference type="Proteomes" id="UP001164539">
    <property type="component" value="Chromosome 12"/>
</dbReference>
<keyword evidence="2" id="KW-1185">Reference proteome</keyword>
<reference evidence="1 2" key="1">
    <citation type="journal article" date="2023" name="Science">
        <title>Complex scaffold remodeling in plant triterpene biosynthesis.</title>
        <authorList>
            <person name="De La Pena R."/>
            <person name="Hodgson H."/>
            <person name="Liu J.C."/>
            <person name="Stephenson M.J."/>
            <person name="Martin A.C."/>
            <person name="Owen C."/>
            <person name="Harkess A."/>
            <person name="Leebens-Mack J."/>
            <person name="Jimenez L.E."/>
            <person name="Osbourn A."/>
            <person name="Sattely E.S."/>
        </authorList>
    </citation>
    <scope>NUCLEOTIDE SEQUENCE [LARGE SCALE GENOMIC DNA]</scope>
    <source>
        <strain evidence="2">cv. JPN11</strain>
        <tissue evidence="1">Leaf</tissue>
    </source>
</reference>
<proteinExistence type="predicted"/>
<evidence type="ECO:0000313" key="1">
    <source>
        <dbReference type="EMBL" id="KAJ4704497.1"/>
    </source>
</evidence>
<name>A0ACC1WZH6_MELAZ</name>
<evidence type="ECO:0000313" key="2">
    <source>
        <dbReference type="Proteomes" id="UP001164539"/>
    </source>
</evidence>